<dbReference type="InterPro" id="IPR000182">
    <property type="entry name" value="GNAT_dom"/>
</dbReference>
<dbReference type="GO" id="GO:0016747">
    <property type="term" value="F:acyltransferase activity, transferring groups other than amino-acyl groups"/>
    <property type="evidence" value="ECO:0007669"/>
    <property type="project" value="InterPro"/>
</dbReference>
<keyword evidence="1 4" id="KW-0808">Transferase</keyword>
<evidence type="ECO:0000313" key="4">
    <source>
        <dbReference type="EMBL" id="KST66118.1"/>
    </source>
</evidence>
<feature type="domain" description="N-acetyltransferase" evidence="3">
    <location>
        <begin position="1"/>
        <end position="152"/>
    </location>
</feature>
<evidence type="ECO:0000313" key="5">
    <source>
        <dbReference type="Proteomes" id="UP000053372"/>
    </source>
</evidence>
<dbReference type="AlphaFoldDB" id="A0A0V7ZPF1"/>
<reference evidence="4 5" key="1">
    <citation type="journal article" date="2015" name="Genome Announc.">
        <title>Draft Genome of the Euendolithic (true boring) Cyanobacterium Mastigocoleus testarum strain BC008.</title>
        <authorList>
            <person name="Guida B.S."/>
            <person name="Garcia-Pichel F."/>
        </authorList>
    </citation>
    <scope>NUCLEOTIDE SEQUENCE [LARGE SCALE GENOMIC DNA]</scope>
    <source>
        <strain evidence="4 5">BC008</strain>
    </source>
</reference>
<keyword evidence="2" id="KW-0012">Acyltransferase</keyword>
<accession>A0A0V7ZPF1</accession>
<dbReference type="InterPro" id="IPR016181">
    <property type="entry name" value="Acyl_CoA_acyltransferase"/>
</dbReference>
<protein>
    <submittedName>
        <fullName evidence="4">GCN5 family acetyltransferase</fullName>
    </submittedName>
</protein>
<dbReference type="Proteomes" id="UP000053372">
    <property type="component" value="Unassembled WGS sequence"/>
</dbReference>
<name>A0A0V7ZPF1_9CYAN</name>
<comment type="caution">
    <text evidence="4">The sequence shown here is derived from an EMBL/GenBank/DDBJ whole genome shotgun (WGS) entry which is preliminary data.</text>
</comment>
<dbReference type="OrthoDB" id="9800797at2"/>
<dbReference type="EMBL" id="LMTZ01000099">
    <property type="protein sequence ID" value="KST66118.1"/>
    <property type="molecule type" value="Genomic_DNA"/>
</dbReference>
<dbReference type="CDD" id="cd04301">
    <property type="entry name" value="NAT_SF"/>
    <property type="match status" value="1"/>
</dbReference>
<dbReference type="PANTHER" id="PTHR43877">
    <property type="entry name" value="AMINOALKYLPHOSPHONATE N-ACETYLTRANSFERASE-RELATED-RELATED"/>
    <property type="match status" value="1"/>
</dbReference>
<dbReference type="PROSITE" id="PS51186">
    <property type="entry name" value="GNAT"/>
    <property type="match status" value="1"/>
</dbReference>
<evidence type="ECO:0000256" key="1">
    <source>
        <dbReference type="ARBA" id="ARBA00022679"/>
    </source>
</evidence>
<keyword evidence="5" id="KW-1185">Reference proteome</keyword>
<proteinExistence type="predicted"/>
<dbReference type="Pfam" id="PF00583">
    <property type="entry name" value="Acetyltransf_1"/>
    <property type="match status" value="1"/>
</dbReference>
<organism evidence="4 5">
    <name type="scientific">Mastigocoleus testarum BC008</name>
    <dbReference type="NCBI Taxonomy" id="371196"/>
    <lineage>
        <taxon>Bacteria</taxon>
        <taxon>Bacillati</taxon>
        <taxon>Cyanobacteriota</taxon>
        <taxon>Cyanophyceae</taxon>
        <taxon>Nostocales</taxon>
        <taxon>Hapalosiphonaceae</taxon>
        <taxon>Mastigocoleus</taxon>
    </lineage>
</organism>
<dbReference type="Gene3D" id="3.40.630.30">
    <property type="match status" value="1"/>
</dbReference>
<evidence type="ECO:0000256" key="2">
    <source>
        <dbReference type="ARBA" id="ARBA00023315"/>
    </source>
</evidence>
<dbReference type="InterPro" id="IPR050832">
    <property type="entry name" value="Bact_Acetyltransf"/>
</dbReference>
<dbReference type="RefSeq" id="WP_027842081.1">
    <property type="nucleotide sequence ID" value="NZ_LMTZ01000099.1"/>
</dbReference>
<sequence length="155" mass="17414">MNIREAQIEDIETMFEIRTSVTENHQSREEISELGITPETVTQMLQNDCCAWIADIDGKSIGFSIANATDKTIFGVFVLPSFEGRGVGKALVQKAEEWLFSQNIEEIWLLTGNDPSLRAYGFYLHLGWKPAGVIKDGDMEGEMKFVKAVYRNSST</sequence>
<gene>
    <name evidence="4" type="ORF">BC008_24380</name>
</gene>
<evidence type="ECO:0000259" key="3">
    <source>
        <dbReference type="PROSITE" id="PS51186"/>
    </source>
</evidence>
<dbReference type="SUPFAM" id="SSF55729">
    <property type="entry name" value="Acyl-CoA N-acyltransferases (Nat)"/>
    <property type="match status" value="1"/>
</dbReference>